<keyword evidence="3" id="KW-1185">Reference proteome</keyword>
<feature type="repeat" description="ANK" evidence="1">
    <location>
        <begin position="313"/>
        <end position="337"/>
    </location>
</feature>
<protein>
    <submittedName>
        <fullName evidence="2">Uncharacterized protein</fullName>
    </submittedName>
</protein>
<accession>A0A0D3HK47</accession>
<dbReference type="SUPFAM" id="SSF48403">
    <property type="entry name" value="Ankyrin repeat"/>
    <property type="match status" value="3"/>
</dbReference>
<dbReference type="PROSITE" id="PS50088">
    <property type="entry name" value="ANK_REPEAT"/>
    <property type="match status" value="3"/>
</dbReference>
<dbReference type="Pfam" id="PF12796">
    <property type="entry name" value="Ank_2"/>
    <property type="match status" value="6"/>
</dbReference>
<dbReference type="InterPro" id="IPR036770">
    <property type="entry name" value="Ankyrin_rpt-contain_sf"/>
</dbReference>
<reference evidence="2" key="2">
    <citation type="submission" date="2015-03" db="UniProtKB">
        <authorList>
            <consortium name="EnsemblPlants"/>
        </authorList>
    </citation>
    <scope>IDENTIFICATION</scope>
</reference>
<dbReference type="PANTHER" id="PTHR24121:SF19">
    <property type="entry name" value="OS11G0247700 PROTEIN"/>
    <property type="match status" value="1"/>
</dbReference>
<dbReference type="PANTHER" id="PTHR24121">
    <property type="entry name" value="NO MECHANORECEPTOR POTENTIAL C, ISOFORM D-RELATED"/>
    <property type="match status" value="1"/>
</dbReference>
<dbReference type="Proteomes" id="UP000026960">
    <property type="component" value="Chromosome 11"/>
</dbReference>
<dbReference type="SMART" id="SM00248">
    <property type="entry name" value="ANK"/>
    <property type="match status" value="17"/>
</dbReference>
<dbReference type="AlphaFoldDB" id="A0A0D3HK47"/>
<name>A0A0D3HK47_9ORYZ</name>
<keyword evidence="1" id="KW-0040">ANK repeat</keyword>
<organism evidence="2">
    <name type="scientific">Oryza barthii</name>
    <dbReference type="NCBI Taxonomy" id="65489"/>
    <lineage>
        <taxon>Eukaryota</taxon>
        <taxon>Viridiplantae</taxon>
        <taxon>Streptophyta</taxon>
        <taxon>Embryophyta</taxon>
        <taxon>Tracheophyta</taxon>
        <taxon>Spermatophyta</taxon>
        <taxon>Magnoliopsida</taxon>
        <taxon>Liliopsida</taxon>
        <taxon>Poales</taxon>
        <taxon>Poaceae</taxon>
        <taxon>BOP clade</taxon>
        <taxon>Oryzoideae</taxon>
        <taxon>Oryzeae</taxon>
        <taxon>Oryzinae</taxon>
        <taxon>Oryza</taxon>
    </lineage>
</organism>
<feature type="repeat" description="ANK" evidence="1">
    <location>
        <begin position="684"/>
        <end position="708"/>
    </location>
</feature>
<feature type="repeat" description="ANK" evidence="1">
    <location>
        <begin position="277"/>
        <end position="299"/>
    </location>
</feature>
<proteinExistence type="predicted"/>
<dbReference type="HOGENOM" id="CLU_374023_0_0_1"/>
<dbReference type="STRING" id="65489.A0A0D3HK47"/>
<evidence type="ECO:0000313" key="2">
    <source>
        <dbReference type="EnsemblPlants" id="OBART11G08300.1"/>
    </source>
</evidence>
<dbReference type="Gramene" id="OBART11G08300.1">
    <property type="protein sequence ID" value="OBART11G08300.1"/>
    <property type="gene ID" value="OBART11G08300"/>
</dbReference>
<dbReference type="Gene3D" id="1.25.40.20">
    <property type="entry name" value="Ankyrin repeat-containing domain"/>
    <property type="match status" value="4"/>
</dbReference>
<evidence type="ECO:0000256" key="1">
    <source>
        <dbReference type="PROSITE-ProRule" id="PRU00023"/>
    </source>
</evidence>
<dbReference type="EnsemblPlants" id="OBART11G08300.1">
    <property type="protein sequence ID" value="OBART11G08300.1"/>
    <property type="gene ID" value="OBART11G08300"/>
</dbReference>
<dbReference type="InterPro" id="IPR002110">
    <property type="entry name" value="Ankyrin_rpt"/>
</dbReference>
<evidence type="ECO:0000313" key="3">
    <source>
        <dbReference type="Proteomes" id="UP000026960"/>
    </source>
</evidence>
<dbReference type="PaxDb" id="65489-OBART11G08300.1"/>
<dbReference type="PROSITE" id="PS50297">
    <property type="entry name" value="ANK_REP_REGION"/>
    <property type="match status" value="3"/>
</dbReference>
<dbReference type="Pfam" id="PF00023">
    <property type="entry name" value="Ank"/>
    <property type="match status" value="2"/>
</dbReference>
<reference evidence="2" key="1">
    <citation type="journal article" date="2009" name="Rice">
        <title>De Novo Next Generation Sequencing of Plant Genomes.</title>
        <authorList>
            <person name="Rounsley S."/>
            <person name="Marri P.R."/>
            <person name="Yu Y."/>
            <person name="He R."/>
            <person name="Sisneros N."/>
            <person name="Goicoechea J.L."/>
            <person name="Lee S.J."/>
            <person name="Angelova A."/>
            <person name="Kudrna D."/>
            <person name="Luo M."/>
            <person name="Affourtit J."/>
            <person name="Desany B."/>
            <person name="Knight J."/>
            <person name="Niazi F."/>
            <person name="Egholm M."/>
            <person name="Wing R.A."/>
        </authorList>
    </citation>
    <scope>NUCLEOTIDE SEQUENCE [LARGE SCALE GENOMIC DNA]</scope>
    <source>
        <strain evidence="2">cv. IRGC 105608</strain>
    </source>
</reference>
<dbReference type="eggNOG" id="KOG4177">
    <property type="taxonomic scope" value="Eukaryota"/>
</dbReference>
<sequence>MDGRLFEAAKSGDCRLMKELVAAMDPSILLRTTPQGNTCLHISTINGHEVFCQEVLMLDNSLLTVANSHGETPLLTAVTNGRTALASVLLRRCCEAGLREAIFKQDENGCNALHYAIRNGHRDLALELIAAEAGLSQGVNKYRESPMYIAVMRDFTDIFRKLLGIPGSAHVGCHGRNALHAAVRNGNPVIAKELVEKRPGLAREFDDEMDTPMHHAAMWGKTHVLGALLQYDWSLGYVLSNNKDSVPLLNSAAYRGYVSVARELVHHCPDAPYYDANGCTCLHQAAFKGHLEFVEFILESPYLGKLVNMRDNGGNTALHYAVQNCNPRIVAALLSHGDTDVTVLNYTGNEAVWQLGGAADYAKTLNWMAASISSTSNSTGGALDQRLLEAAMSGDSMLMKELVAAVNPSILLVTTPQGNTCLHISTISGHEEFCKDVLMLDNSLITVANSHGETPLLTAVTTGRIALAFVLLRRCCEAGLREAIFKQDENGCNALHYAIRNGHRDLALELIAAEPDLSQGVNKYGESPMFIAVMRDFTDIFQKLLGIPGSAHVGCHGRNALHAAVRNGNPVIAKELVEKRPELAREFDNQANTPMHLTAIWNDWSLGYAFGNNKDGVPLLNCAAYRGYVSVARELLHHCPDAPYCDATGWTCLHQASSAGHLEFVEFILESPYLRKLVNMRDGIGNTALHYAVQRCDPRVVAALLSHGDTDITVLNNTGDDAVWELYRATNYAKTLNWVPLYN</sequence>